<evidence type="ECO:0000313" key="6">
    <source>
        <dbReference type="EMBL" id="EKC81669.1"/>
    </source>
</evidence>
<evidence type="ECO:0000256" key="3">
    <source>
        <dbReference type="ARBA" id="ARBA00023136"/>
    </source>
</evidence>
<evidence type="ECO:0000259" key="5">
    <source>
        <dbReference type="PROSITE" id="PS50929"/>
    </source>
</evidence>
<dbReference type="PROSITE" id="PS50929">
    <property type="entry name" value="ABC_TM1F"/>
    <property type="match status" value="1"/>
</dbReference>
<keyword evidence="2 4" id="KW-1133">Transmembrane helix</keyword>
<dbReference type="EMBL" id="AJWY01000075">
    <property type="protein sequence ID" value="EKC81669.1"/>
    <property type="molecule type" value="Genomic_DNA"/>
</dbReference>
<evidence type="ECO:0000256" key="1">
    <source>
        <dbReference type="ARBA" id="ARBA00022692"/>
    </source>
</evidence>
<gene>
    <name evidence="6" type="ORF">LEA_00101</name>
</gene>
<comment type="caution">
    <text evidence="6">The sequence shown here is derived from an EMBL/GenBank/DDBJ whole genome shotgun (WGS) entry which is preliminary data.</text>
</comment>
<dbReference type="AlphaFoldDB" id="K1UN40"/>
<reference evidence="6" key="1">
    <citation type="journal article" date="2013" name="Environ. Microbiol.">
        <title>Microbiota from the distal guts of lean and obese adolescents exhibit partial functional redundancy besides clear differences in community structure.</title>
        <authorList>
            <person name="Ferrer M."/>
            <person name="Ruiz A."/>
            <person name="Lanza F."/>
            <person name="Haange S.B."/>
            <person name="Oberbach A."/>
            <person name="Till H."/>
            <person name="Bargiela R."/>
            <person name="Campoy C."/>
            <person name="Segura M.T."/>
            <person name="Richter M."/>
            <person name="von Bergen M."/>
            <person name="Seifert J."/>
            <person name="Suarez A."/>
        </authorList>
    </citation>
    <scope>NUCLEOTIDE SEQUENCE</scope>
</reference>
<dbReference type="GO" id="GO:0005524">
    <property type="term" value="F:ATP binding"/>
    <property type="evidence" value="ECO:0007669"/>
    <property type="project" value="InterPro"/>
</dbReference>
<evidence type="ECO:0000256" key="4">
    <source>
        <dbReference type="SAM" id="Phobius"/>
    </source>
</evidence>
<protein>
    <submittedName>
        <fullName evidence="6">ABC superfamily ATP binding cassette transporter, membrane protein</fullName>
    </submittedName>
</protein>
<dbReference type="GO" id="GO:0140359">
    <property type="term" value="F:ABC-type transporter activity"/>
    <property type="evidence" value="ECO:0007669"/>
    <property type="project" value="InterPro"/>
</dbReference>
<dbReference type="Gene3D" id="1.20.1560.10">
    <property type="entry name" value="ABC transporter type 1, transmembrane domain"/>
    <property type="match status" value="1"/>
</dbReference>
<evidence type="ECO:0000256" key="2">
    <source>
        <dbReference type="ARBA" id="ARBA00022989"/>
    </source>
</evidence>
<accession>K1UN40</accession>
<dbReference type="SUPFAM" id="SSF90123">
    <property type="entry name" value="ABC transporter transmembrane region"/>
    <property type="match status" value="1"/>
</dbReference>
<organism evidence="6">
    <name type="scientific">human gut metagenome</name>
    <dbReference type="NCBI Taxonomy" id="408170"/>
    <lineage>
        <taxon>unclassified sequences</taxon>
        <taxon>metagenomes</taxon>
        <taxon>organismal metagenomes</taxon>
    </lineage>
</organism>
<dbReference type="GO" id="GO:0016020">
    <property type="term" value="C:membrane"/>
    <property type="evidence" value="ECO:0007669"/>
    <property type="project" value="InterPro"/>
</dbReference>
<feature type="transmembrane region" description="Helical" evidence="4">
    <location>
        <begin position="21"/>
        <end position="41"/>
    </location>
</feature>
<dbReference type="Pfam" id="PF00664">
    <property type="entry name" value="ABC_membrane"/>
    <property type="match status" value="1"/>
</dbReference>
<sequence>MIKTLAKQIKEYKSASLVTPIFMILEVAMEMVIPLLMASIIDDGVQAGDMKHIFAIGCYMILAAIVGLFAGVMGGKYGAKASTGFARNLREAMYENIQTFSFSNIDKFSTAGLVTRMTTDVTNIQNAYQMLLRMCFRAPVSLIC</sequence>
<dbReference type="InterPro" id="IPR011527">
    <property type="entry name" value="ABC1_TM_dom"/>
</dbReference>
<keyword evidence="3 4" id="KW-0472">Membrane</keyword>
<name>K1UN40_9ZZZZ</name>
<proteinExistence type="predicted"/>
<dbReference type="InterPro" id="IPR036640">
    <property type="entry name" value="ABC1_TM_sf"/>
</dbReference>
<feature type="non-terminal residue" evidence="6">
    <location>
        <position position="144"/>
    </location>
</feature>
<keyword evidence="1 4" id="KW-0812">Transmembrane</keyword>
<feature type="domain" description="ABC transmembrane type-1" evidence="5">
    <location>
        <begin position="21"/>
        <end position="144"/>
    </location>
</feature>
<feature type="transmembrane region" description="Helical" evidence="4">
    <location>
        <begin position="53"/>
        <end position="72"/>
    </location>
</feature>